<evidence type="ECO:0000256" key="2">
    <source>
        <dbReference type="ARBA" id="ARBA00023027"/>
    </source>
</evidence>
<dbReference type="GO" id="GO:0051287">
    <property type="term" value="F:NAD binding"/>
    <property type="evidence" value="ECO:0007669"/>
    <property type="project" value="InterPro"/>
</dbReference>
<comment type="caution">
    <text evidence="6">The sequence shown here is derived from an EMBL/GenBank/DDBJ whole genome shotgun (WGS) entry which is preliminary data.</text>
</comment>
<dbReference type="AlphaFoldDB" id="A0AB35C0Z7"/>
<dbReference type="PROSITE" id="PS00065">
    <property type="entry name" value="D_2_HYDROXYACID_DH_1"/>
    <property type="match status" value="1"/>
</dbReference>
<dbReference type="CDD" id="cd12184">
    <property type="entry name" value="HGDH_like"/>
    <property type="match status" value="1"/>
</dbReference>
<dbReference type="PANTHER" id="PTHR43026">
    <property type="entry name" value="2-HYDROXYACID DEHYDROGENASE HOMOLOG 1-RELATED"/>
    <property type="match status" value="1"/>
</dbReference>
<dbReference type="GO" id="GO:0008720">
    <property type="term" value="F:D-lactate dehydrogenase (NAD+) activity"/>
    <property type="evidence" value="ECO:0007669"/>
    <property type="project" value="TreeGrafter"/>
</dbReference>
<evidence type="ECO:0000256" key="3">
    <source>
        <dbReference type="RuleBase" id="RU003719"/>
    </source>
</evidence>
<evidence type="ECO:0000313" key="7">
    <source>
        <dbReference type="Proteomes" id="UP000680020"/>
    </source>
</evidence>
<dbReference type="SUPFAM" id="SSF51735">
    <property type="entry name" value="NAD(P)-binding Rossmann-fold domains"/>
    <property type="match status" value="1"/>
</dbReference>
<sequence>MFKIACYGVRHNEVEYFNKLNKYNYDLTLIPDLLRHDNVSTAEHHDAVLLRGNSVADKQNLDALHSYGIKYVFTRTVGFNHIDVEYARSLGIRMARVPSYSPTAIAELSVTLAMMLLRKTAYMTVKSAYRDFIIDDEMFTREIHNCTVGIIGLGKIGLAEAKLFHGLGARVIGYDIFESEKAKEFVEFMTLDELLPQSDIISLHVPYVPGQNEKFVNAEFIGKMKQDAILVNTARGEIQDNEAVLAALESKKLSGFATDVFSNEAEFFQRKFMPWQTVPDGTVQKLIELFPRVLVTPHVGSNTEEALSNMVETSYENFHEMLTRGACINEICP</sequence>
<dbReference type="Gene3D" id="3.40.50.720">
    <property type="entry name" value="NAD(P)-binding Rossmann-like Domain"/>
    <property type="match status" value="2"/>
</dbReference>
<dbReference type="PANTHER" id="PTHR43026:SF1">
    <property type="entry name" value="2-HYDROXYACID DEHYDROGENASE HOMOLOG 1-RELATED"/>
    <property type="match status" value="1"/>
</dbReference>
<comment type="similarity">
    <text evidence="1 3">Belongs to the D-isomer specific 2-hydroxyacid dehydrogenase family.</text>
</comment>
<keyword evidence="3" id="KW-0560">Oxidoreductase</keyword>
<protein>
    <submittedName>
        <fullName evidence="6">Lactate dehydrogenase</fullName>
    </submittedName>
</protein>
<dbReference type="InterPro" id="IPR006139">
    <property type="entry name" value="D-isomer_2_OHA_DH_cat_dom"/>
</dbReference>
<keyword evidence="2" id="KW-0520">NAD</keyword>
<organism evidence="6 7">
    <name type="scientific">Wohlfahrtiimonas chitiniclastica</name>
    <dbReference type="NCBI Taxonomy" id="400946"/>
    <lineage>
        <taxon>Bacteria</taxon>
        <taxon>Pseudomonadati</taxon>
        <taxon>Pseudomonadota</taxon>
        <taxon>Gammaproteobacteria</taxon>
        <taxon>Cardiobacteriales</taxon>
        <taxon>Ignatzschineriaceae</taxon>
        <taxon>Wohlfahrtiimonas</taxon>
    </lineage>
</organism>
<dbReference type="InterPro" id="IPR006140">
    <property type="entry name" value="D-isomer_DH_NAD-bd"/>
</dbReference>
<reference evidence="6" key="1">
    <citation type="submission" date="2021-03" db="EMBL/GenBank/DDBJ databases">
        <title>Identification and antibiotic profiling of Wohlfahrtiimonas chitiniclastica, an underestimated human pathogen.</title>
        <authorList>
            <person name="Kopf A."/>
            <person name="Bunk B."/>
            <person name="Coldewey S."/>
            <person name="Gunzer F."/>
            <person name="Riedel T."/>
            <person name="Schroettner P."/>
        </authorList>
    </citation>
    <scope>NUCLEOTIDE SEQUENCE</scope>
    <source>
        <strain evidence="6">DSM 100917</strain>
    </source>
</reference>
<evidence type="ECO:0000313" key="6">
    <source>
        <dbReference type="EMBL" id="MBS7825436.1"/>
    </source>
</evidence>
<dbReference type="Pfam" id="PF00389">
    <property type="entry name" value="2-Hacid_dh"/>
    <property type="match status" value="1"/>
</dbReference>
<dbReference type="Proteomes" id="UP000680020">
    <property type="component" value="Unassembled WGS sequence"/>
</dbReference>
<feature type="domain" description="D-isomer specific 2-hydroxyacid dehydrogenase NAD-binding" evidence="5">
    <location>
        <begin position="111"/>
        <end position="300"/>
    </location>
</feature>
<dbReference type="SUPFAM" id="SSF52283">
    <property type="entry name" value="Formate/glycerate dehydrogenase catalytic domain-like"/>
    <property type="match status" value="1"/>
</dbReference>
<evidence type="ECO:0000259" key="4">
    <source>
        <dbReference type="Pfam" id="PF00389"/>
    </source>
</evidence>
<evidence type="ECO:0000256" key="1">
    <source>
        <dbReference type="ARBA" id="ARBA00005854"/>
    </source>
</evidence>
<gene>
    <name evidence="6" type="ORF">J7561_09535</name>
</gene>
<dbReference type="InterPro" id="IPR036291">
    <property type="entry name" value="NAD(P)-bd_dom_sf"/>
</dbReference>
<dbReference type="InterPro" id="IPR029752">
    <property type="entry name" value="D-isomer_DH_CS1"/>
</dbReference>
<evidence type="ECO:0000259" key="5">
    <source>
        <dbReference type="Pfam" id="PF02826"/>
    </source>
</evidence>
<feature type="domain" description="D-isomer specific 2-hydroxyacid dehydrogenase catalytic" evidence="4">
    <location>
        <begin position="9"/>
        <end position="331"/>
    </location>
</feature>
<proteinExistence type="inferred from homology"/>
<dbReference type="RefSeq" id="WP_008315177.1">
    <property type="nucleotide sequence ID" value="NZ_JAGIBR010000007.1"/>
</dbReference>
<dbReference type="GeneID" id="58263464"/>
<dbReference type="EMBL" id="JAGIBU010000013">
    <property type="protein sequence ID" value="MBS7825436.1"/>
    <property type="molecule type" value="Genomic_DNA"/>
</dbReference>
<accession>A0AB35C0Z7</accession>
<dbReference type="InterPro" id="IPR058205">
    <property type="entry name" value="D-LDH-like"/>
</dbReference>
<name>A0AB35C0Z7_9GAMM</name>
<dbReference type="Pfam" id="PF02826">
    <property type="entry name" value="2-Hacid_dh_C"/>
    <property type="match status" value="1"/>
</dbReference>